<evidence type="ECO:0000313" key="1">
    <source>
        <dbReference type="EMBL" id="AAP78025.1"/>
    </source>
</evidence>
<protein>
    <recommendedName>
        <fullName evidence="3">DUF2972 domain-containing protein</fullName>
    </recommendedName>
</protein>
<dbReference type="KEGG" id="hhe:HH_1428"/>
<organism evidence="1 2">
    <name type="scientific">Helicobacter hepaticus (strain ATCC 51449 / 3B1)</name>
    <dbReference type="NCBI Taxonomy" id="235279"/>
    <lineage>
        <taxon>Bacteria</taxon>
        <taxon>Pseudomonadati</taxon>
        <taxon>Campylobacterota</taxon>
        <taxon>Epsilonproteobacteria</taxon>
        <taxon>Campylobacterales</taxon>
        <taxon>Helicobacteraceae</taxon>
        <taxon>Helicobacter</taxon>
    </lineage>
</organism>
<dbReference type="eggNOG" id="COG1216">
    <property type="taxonomic scope" value="Bacteria"/>
</dbReference>
<sequence length="530" mass="62186">MSKSKTFEILKQSGVLNALRYVADKKAHKGGIYALLQKLLMLLTLYCLDKPRAYEIYRALRRYNICVADFSFLSYFAKEYDNVKQWLESKEFKKTYILPPPPLYTYPPLLNPKEIDYTDIPPEFAWKLNIPLPPYYQFLYFGSHATGNTGLENLIQRCGGLSYYQGDVDVEDRAKAAYITLFTLIMEHTDLQDYFSYIALRNYIPHNKKENGEKLCALIPNTPSIYLVRDPISALKSACSLTPCREVYVEMKKLVNPEDLLHFLQNRGKGDKEDLRIAETDTFAHLMEYFIKDIYYCFHDTQLWDFLVNFKESIILDMAEIVGDRAFETIHTLAKQLHFPPPKPEDKEIFAMGISEYQTILPLTLEFKSHNQVIAITLMDRVFCMDKRKYIFDYNSQRCSSYHKQALEENANYKDITFSLFGQTCFYDRIILCIHSKDWAILFENENLLGLVKKRLLEIIPLLEKQKEMKNAKKLTEKDILEYLKSHKDLCLEAKAVFEKHLTFLASVRPDIIESWKYYQEFLAMCEEMS</sequence>
<proteinExistence type="predicted"/>
<dbReference type="Proteomes" id="UP000002495">
    <property type="component" value="Chromosome"/>
</dbReference>
<evidence type="ECO:0000313" key="2">
    <source>
        <dbReference type="Proteomes" id="UP000002495"/>
    </source>
</evidence>
<dbReference type="RefSeq" id="WP_011116268.1">
    <property type="nucleotide sequence ID" value="NC_004917.1"/>
</dbReference>
<dbReference type="HOGENOM" id="CLU_036382_0_0_7"/>
<gene>
    <name evidence="1" type="ordered locus">HH_1428</name>
</gene>
<dbReference type="OrthoDB" id="5329998at2"/>
<dbReference type="InterPro" id="IPR021353">
    <property type="entry name" value="DUF2972"/>
</dbReference>
<dbReference type="AlphaFoldDB" id="Q7VG94"/>
<evidence type="ECO:0008006" key="3">
    <source>
        <dbReference type="Google" id="ProtNLM"/>
    </source>
</evidence>
<name>Q7VG94_HELHP</name>
<dbReference type="EMBL" id="AE017125">
    <property type="protein sequence ID" value="AAP78025.1"/>
    <property type="molecule type" value="Genomic_DNA"/>
</dbReference>
<reference evidence="1 2" key="1">
    <citation type="journal article" date="2003" name="Proc. Natl. Acad. Sci. U.S.A.">
        <title>The complete genome sequence of the carcinogenic bacterium Helicobacter hepaticus.</title>
        <authorList>
            <person name="Suerbaum S."/>
            <person name="Josenhans C."/>
            <person name="Sterzenbach T."/>
            <person name="Drescher B."/>
            <person name="Brandt P."/>
            <person name="Bell M."/>
            <person name="Droege M."/>
            <person name="Fartmann B."/>
            <person name="Fischer H.-P."/>
            <person name="Ge Z."/>
            <person name="Hoerster A."/>
            <person name="Holland R."/>
            <person name="Klein K."/>
            <person name="Koenig J."/>
            <person name="Macko L."/>
            <person name="Mendz G.L."/>
            <person name="Nyakatura G."/>
            <person name="Schauer D.B."/>
            <person name="Shen Z."/>
            <person name="Weber J."/>
            <person name="Frosch M."/>
            <person name="Fox J.G."/>
        </authorList>
    </citation>
    <scope>NUCLEOTIDE SEQUENCE [LARGE SCALE GENOMIC DNA]</scope>
    <source>
        <strain evidence="2">ATCC 51449 / 3B1</strain>
    </source>
</reference>
<accession>Q7VG94</accession>
<keyword evidence="2" id="KW-1185">Reference proteome</keyword>
<dbReference type="STRING" id="235279.HH_1428"/>
<dbReference type="Pfam" id="PF11186">
    <property type="entry name" value="DUF2972"/>
    <property type="match status" value="1"/>
</dbReference>